<evidence type="ECO:0000313" key="3">
    <source>
        <dbReference type="Proteomes" id="UP000054196"/>
    </source>
</evidence>
<evidence type="ECO:0000256" key="1">
    <source>
        <dbReference type="SAM" id="MobiDB-lite"/>
    </source>
</evidence>
<organism evidence="2 3">
    <name type="scientific">Punctularia strigosozonata (strain HHB-11173)</name>
    <name type="common">White-rot fungus</name>
    <dbReference type="NCBI Taxonomy" id="741275"/>
    <lineage>
        <taxon>Eukaryota</taxon>
        <taxon>Fungi</taxon>
        <taxon>Dikarya</taxon>
        <taxon>Basidiomycota</taxon>
        <taxon>Agaricomycotina</taxon>
        <taxon>Agaricomycetes</taxon>
        <taxon>Corticiales</taxon>
        <taxon>Punctulariaceae</taxon>
        <taxon>Punctularia</taxon>
    </lineage>
</organism>
<feature type="non-terminal residue" evidence="2">
    <location>
        <position position="117"/>
    </location>
</feature>
<accession>R7S2P9</accession>
<reference evidence="3" key="1">
    <citation type="journal article" date="2012" name="Science">
        <title>The Paleozoic origin of enzymatic lignin decomposition reconstructed from 31 fungal genomes.</title>
        <authorList>
            <person name="Floudas D."/>
            <person name="Binder M."/>
            <person name="Riley R."/>
            <person name="Barry K."/>
            <person name="Blanchette R.A."/>
            <person name="Henrissat B."/>
            <person name="Martinez A.T."/>
            <person name="Otillar R."/>
            <person name="Spatafora J.W."/>
            <person name="Yadav J.S."/>
            <person name="Aerts A."/>
            <person name="Benoit I."/>
            <person name="Boyd A."/>
            <person name="Carlson A."/>
            <person name="Copeland A."/>
            <person name="Coutinho P.M."/>
            <person name="de Vries R.P."/>
            <person name="Ferreira P."/>
            <person name="Findley K."/>
            <person name="Foster B."/>
            <person name="Gaskell J."/>
            <person name="Glotzer D."/>
            <person name="Gorecki P."/>
            <person name="Heitman J."/>
            <person name="Hesse C."/>
            <person name="Hori C."/>
            <person name="Igarashi K."/>
            <person name="Jurgens J.A."/>
            <person name="Kallen N."/>
            <person name="Kersten P."/>
            <person name="Kohler A."/>
            <person name="Kuees U."/>
            <person name="Kumar T.K.A."/>
            <person name="Kuo A."/>
            <person name="LaButti K."/>
            <person name="Larrondo L.F."/>
            <person name="Lindquist E."/>
            <person name="Ling A."/>
            <person name="Lombard V."/>
            <person name="Lucas S."/>
            <person name="Lundell T."/>
            <person name="Martin R."/>
            <person name="McLaughlin D.J."/>
            <person name="Morgenstern I."/>
            <person name="Morin E."/>
            <person name="Murat C."/>
            <person name="Nagy L.G."/>
            <person name="Nolan M."/>
            <person name="Ohm R.A."/>
            <person name="Patyshakuliyeva A."/>
            <person name="Rokas A."/>
            <person name="Ruiz-Duenas F.J."/>
            <person name="Sabat G."/>
            <person name="Salamov A."/>
            <person name="Samejima M."/>
            <person name="Schmutz J."/>
            <person name="Slot J.C."/>
            <person name="St John F."/>
            <person name="Stenlid J."/>
            <person name="Sun H."/>
            <person name="Sun S."/>
            <person name="Syed K."/>
            <person name="Tsang A."/>
            <person name="Wiebenga A."/>
            <person name="Young D."/>
            <person name="Pisabarro A."/>
            <person name="Eastwood D.C."/>
            <person name="Martin F."/>
            <person name="Cullen D."/>
            <person name="Grigoriev I.V."/>
            <person name="Hibbett D.S."/>
        </authorList>
    </citation>
    <scope>NUCLEOTIDE SEQUENCE [LARGE SCALE GENOMIC DNA]</scope>
    <source>
        <strain evidence="3">HHB-11173 SS5</strain>
    </source>
</reference>
<proteinExistence type="predicted"/>
<dbReference type="eggNOG" id="ENOG502RD2W">
    <property type="taxonomic scope" value="Eukaryota"/>
</dbReference>
<name>R7S2P9_PUNST</name>
<protein>
    <submittedName>
        <fullName evidence="2">Uncharacterized protein</fullName>
    </submittedName>
</protein>
<evidence type="ECO:0000313" key="2">
    <source>
        <dbReference type="EMBL" id="EIN04488.1"/>
    </source>
</evidence>
<dbReference type="HOGENOM" id="CLU_165644_0_0_1"/>
<dbReference type="Proteomes" id="UP000054196">
    <property type="component" value="Unassembled WGS sequence"/>
</dbReference>
<dbReference type="OMA" id="GFCGLDS"/>
<dbReference type="EMBL" id="JH687554">
    <property type="protein sequence ID" value="EIN04488.1"/>
    <property type="molecule type" value="Genomic_DNA"/>
</dbReference>
<dbReference type="AlphaFoldDB" id="R7S2P9"/>
<sequence>CYQCGEEIKSTSTRNHVGGHILREMCRRSSQPIEPGIVLRDPCGFCGREGTCETTLAPSSRNPSGTRTAAAGPSKTRTKTYSVCSTCPHAHEFKYGNARKSTSNTPCSNVPIECTLC</sequence>
<dbReference type="KEGG" id="psq:PUNSTDRAFT_37529"/>
<dbReference type="GeneID" id="18882308"/>
<feature type="compositionally biased region" description="Polar residues" evidence="1">
    <location>
        <begin position="54"/>
        <end position="67"/>
    </location>
</feature>
<dbReference type="RefSeq" id="XP_007388283.1">
    <property type="nucleotide sequence ID" value="XM_007388221.1"/>
</dbReference>
<dbReference type="OrthoDB" id="2953545at2759"/>
<gene>
    <name evidence="2" type="ORF">PUNSTDRAFT_37529</name>
</gene>
<keyword evidence="3" id="KW-1185">Reference proteome</keyword>
<feature type="region of interest" description="Disordered" evidence="1">
    <location>
        <begin position="54"/>
        <end position="74"/>
    </location>
</feature>
<feature type="non-terminal residue" evidence="2">
    <location>
        <position position="1"/>
    </location>
</feature>